<dbReference type="EMBL" id="BMHA01000017">
    <property type="protein sequence ID" value="GGI09640.1"/>
    <property type="molecule type" value="Genomic_DNA"/>
</dbReference>
<evidence type="ECO:0000256" key="4">
    <source>
        <dbReference type="ARBA" id="ARBA00023163"/>
    </source>
</evidence>
<accession>A0A8J3AH56</accession>
<keyword evidence="1" id="KW-0597">Phosphoprotein</keyword>
<reference evidence="7" key="2">
    <citation type="submission" date="2020-09" db="EMBL/GenBank/DDBJ databases">
        <authorList>
            <person name="Sun Q."/>
            <person name="Zhou Y."/>
        </authorList>
    </citation>
    <scope>NUCLEOTIDE SEQUENCE</scope>
    <source>
        <strain evidence="7">CGMCC 1.14988</strain>
    </source>
</reference>
<feature type="domain" description="HTH luxR-type" evidence="6">
    <location>
        <begin position="129"/>
        <end position="194"/>
    </location>
</feature>
<dbReference type="GO" id="GO:0006355">
    <property type="term" value="P:regulation of DNA-templated transcription"/>
    <property type="evidence" value="ECO:0007669"/>
    <property type="project" value="InterPro"/>
</dbReference>
<evidence type="ECO:0000256" key="1">
    <source>
        <dbReference type="ARBA" id="ARBA00022553"/>
    </source>
</evidence>
<dbReference type="Gene3D" id="1.10.10.10">
    <property type="entry name" value="Winged helix-like DNA-binding domain superfamily/Winged helix DNA-binding domain"/>
    <property type="match status" value="1"/>
</dbReference>
<dbReference type="SMART" id="SM00421">
    <property type="entry name" value="HTH_LUXR"/>
    <property type="match status" value="1"/>
</dbReference>
<name>A0A8J3AH56_9ACTN</name>
<evidence type="ECO:0000259" key="5">
    <source>
        <dbReference type="PROSITE" id="PS50006"/>
    </source>
</evidence>
<dbReference type="PROSITE" id="PS50043">
    <property type="entry name" value="HTH_LUXR_2"/>
    <property type="match status" value="1"/>
</dbReference>
<evidence type="ECO:0008006" key="9">
    <source>
        <dbReference type="Google" id="ProtNLM"/>
    </source>
</evidence>
<proteinExistence type="predicted"/>
<dbReference type="Pfam" id="PF00196">
    <property type="entry name" value="GerE"/>
    <property type="match status" value="1"/>
</dbReference>
<dbReference type="InterPro" id="IPR000792">
    <property type="entry name" value="Tscrpt_reg_LuxR_C"/>
</dbReference>
<dbReference type="CDD" id="cd06170">
    <property type="entry name" value="LuxR_C_like"/>
    <property type="match status" value="1"/>
</dbReference>
<dbReference type="OrthoDB" id="151099at2"/>
<comment type="caution">
    <text evidence="7">The sequence shown here is derived from an EMBL/GenBank/DDBJ whole genome shotgun (WGS) entry which is preliminary data.</text>
</comment>
<protein>
    <recommendedName>
        <fullName evidence="9">FHA domain-containing protein</fullName>
    </recommendedName>
</protein>
<evidence type="ECO:0000256" key="2">
    <source>
        <dbReference type="ARBA" id="ARBA00023015"/>
    </source>
</evidence>
<evidence type="ECO:0000259" key="6">
    <source>
        <dbReference type="PROSITE" id="PS50043"/>
    </source>
</evidence>
<evidence type="ECO:0000256" key="3">
    <source>
        <dbReference type="ARBA" id="ARBA00023125"/>
    </source>
</evidence>
<keyword evidence="8" id="KW-1185">Reference proteome</keyword>
<feature type="domain" description="FHA" evidence="5">
    <location>
        <begin position="39"/>
        <end position="88"/>
    </location>
</feature>
<dbReference type="SUPFAM" id="SSF46894">
    <property type="entry name" value="C-terminal effector domain of the bipartite response regulators"/>
    <property type="match status" value="1"/>
</dbReference>
<sequence length="196" mass="21219">MQPMQAQAPKAQKIVPVPTLRFDDPILAGLRLRVDKDVATLGRREDNGYVLPDPRVSRVHAEIRKDGNVLIVTDLGSSSGTKVNNEAIAGPTVVRHGDRISFGPLTATLEDPAAAMQREDATMVFEMPKVETGPHLSPRQQQVLEGMAEGMTNSEIGEQLGVTERTVKAYAQELYDKLGVRNRAGAVSQGVKLGLL</sequence>
<dbReference type="PRINTS" id="PR00038">
    <property type="entry name" value="HTHLUXR"/>
</dbReference>
<keyword evidence="3" id="KW-0238">DNA-binding</keyword>
<dbReference type="InterPro" id="IPR000253">
    <property type="entry name" value="FHA_dom"/>
</dbReference>
<dbReference type="GO" id="GO:0003677">
    <property type="term" value="F:DNA binding"/>
    <property type="evidence" value="ECO:0007669"/>
    <property type="project" value="UniProtKB-KW"/>
</dbReference>
<dbReference type="SUPFAM" id="SSF49879">
    <property type="entry name" value="SMAD/FHA domain"/>
    <property type="match status" value="1"/>
</dbReference>
<keyword evidence="2" id="KW-0805">Transcription regulation</keyword>
<dbReference type="InterPro" id="IPR008984">
    <property type="entry name" value="SMAD_FHA_dom_sf"/>
</dbReference>
<gene>
    <name evidence="7" type="ORF">GCM10011354_35080</name>
</gene>
<dbReference type="Proteomes" id="UP000650511">
    <property type="component" value="Unassembled WGS sequence"/>
</dbReference>
<evidence type="ECO:0000313" key="8">
    <source>
        <dbReference type="Proteomes" id="UP000650511"/>
    </source>
</evidence>
<dbReference type="InterPro" id="IPR016032">
    <property type="entry name" value="Sig_transdc_resp-reg_C-effctor"/>
</dbReference>
<dbReference type="Pfam" id="PF00498">
    <property type="entry name" value="FHA"/>
    <property type="match status" value="1"/>
</dbReference>
<reference evidence="7" key="1">
    <citation type="journal article" date="2014" name="Int. J. Syst. Evol. Microbiol.">
        <title>Complete genome sequence of Corynebacterium casei LMG S-19264T (=DSM 44701T), isolated from a smear-ripened cheese.</title>
        <authorList>
            <consortium name="US DOE Joint Genome Institute (JGI-PGF)"/>
            <person name="Walter F."/>
            <person name="Albersmeier A."/>
            <person name="Kalinowski J."/>
            <person name="Ruckert C."/>
        </authorList>
    </citation>
    <scope>NUCLEOTIDE SEQUENCE</scope>
    <source>
        <strain evidence="7">CGMCC 1.14988</strain>
    </source>
</reference>
<dbReference type="PANTHER" id="PTHR44688">
    <property type="entry name" value="DNA-BINDING TRANSCRIPTIONAL ACTIVATOR DEVR_DOSR"/>
    <property type="match status" value="1"/>
</dbReference>
<dbReference type="SMART" id="SM00240">
    <property type="entry name" value="FHA"/>
    <property type="match status" value="1"/>
</dbReference>
<dbReference type="PANTHER" id="PTHR44688:SF16">
    <property type="entry name" value="DNA-BINDING TRANSCRIPTIONAL ACTIVATOR DEVR_DOSR"/>
    <property type="match status" value="1"/>
</dbReference>
<organism evidence="7 8">
    <name type="scientific">Egicoccus halophilus</name>
    <dbReference type="NCBI Taxonomy" id="1670830"/>
    <lineage>
        <taxon>Bacteria</taxon>
        <taxon>Bacillati</taxon>
        <taxon>Actinomycetota</taxon>
        <taxon>Nitriliruptoria</taxon>
        <taxon>Egicoccales</taxon>
        <taxon>Egicoccaceae</taxon>
        <taxon>Egicoccus</taxon>
    </lineage>
</organism>
<dbReference type="PROSITE" id="PS50006">
    <property type="entry name" value="FHA_DOMAIN"/>
    <property type="match status" value="1"/>
</dbReference>
<dbReference type="CDD" id="cd00060">
    <property type="entry name" value="FHA"/>
    <property type="match status" value="1"/>
</dbReference>
<dbReference type="AlphaFoldDB" id="A0A8J3AH56"/>
<dbReference type="Gene3D" id="2.60.200.20">
    <property type="match status" value="1"/>
</dbReference>
<evidence type="ECO:0000313" key="7">
    <source>
        <dbReference type="EMBL" id="GGI09640.1"/>
    </source>
</evidence>
<dbReference type="InterPro" id="IPR036388">
    <property type="entry name" value="WH-like_DNA-bd_sf"/>
</dbReference>
<keyword evidence="4" id="KW-0804">Transcription</keyword>